<dbReference type="EMBL" id="CP055905">
    <property type="protein sequence ID" value="QMR42817.1"/>
    <property type="molecule type" value="Genomic_DNA"/>
</dbReference>
<organism evidence="1 2">
    <name type="scientific">Klebsiella aerogenes</name>
    <name type="common">Enterobacter aerogenes</name>
    <dbReference type="NCBI Taxonomy" id="548"/>
    <lineage>
        <taxon>Bacteria</taxon>
        <taxon>Pseudomonadati</taxon>
        <taxon>Pseudomonadota</taxon>
        <taxon>Gammaproteobacteria</taxon>
        <taxon>Enterobacterales</taxon>
        <taxon>Enterobacteriaceae</taxon>
        <taxon>Klebsiella/Raoultella group</taxon>
        <taxon>Klebsiella</taxon>
    </lineage>
</organism>
<reference evidence="2" key="1">
    <citation type="submission" date="2020-06" db="EMBL/GenBank/DDBJ databases">
        <title>REHAB project genomes.</title>
        <authorList>
            <person name="Shaw L.P."/>
        </authorList>
    </citation>
    <scope>NUCLEOTIDE SEQUENCE [LARGE SCALE GENOMIC DNA]</scope>
    <source>
        <strain evidence="2">RHBSTW-00938</strain>
        <plasmid evidence="2">prhbstw-00938_2</plasmid>
    </source>
</reference>
<dbReference type="RefSeq" id="WP_182015593.1">
    <property type="nucleotide sequence ID" value="NZ_CP055905.1"/>
</dbReference>
<dbReference type="AlphaFoldDB" id="A0AAP9U8X0"/>
<protein>
    <submittedName>
        <fullName evidence="1">Uncharacterized protein</fullName>
    </submittedName>
</protein>
<dbReference type="Proteomes" id="UP000514462">
    <property type="component" value="Plasmid pRHBSTW-00938_2"/>
</dbReference>
<accession>A0AAP9U8X0</accession>
<evidence type="ECO:0000313" key="1">
    <source>
        <dbReference type="EMBL" id="QMR42817.1"/>
    </source>
</evidence>
<evidence type="ECO:0000313" key="2">
    <source>
        <dbReference type="Proteomes" id="UP000514462"/>
    </source>
</evidence>
<gene>
    <name evidence="1" type="ORF">HV331_25125</name>
</gene>
<name>A0AAP9U8X0_KLEAE</name>
<sequence length="75" mass="8651">MKLMFILYFFLGLIFGKAIGSFYPDHDCAVAKALYKQAVKNFRSDLNMNAGDELLLEDEQRKAHLFMDMLNVCPE</sequence>
<keyword evidence="1" id="KW-0614">Plasmid</keyword>
<geneLocation type="plasmid" evidence="2">
    <name>prhbstw-00938_2</name>
</geneLocation>
<proteinExistence type="predicted"/>